<evidence type="ECO:0000313" key="6">
    <source>
        <dbReference type="RefSeq" id="XP_036361064.1"/>
    </source>
</evidence>
<comment type="cofactor">
    <cofactor evidence="1">
        <name>Mg(2+)</name>
        <dbReference type="ChEBI" id="CHEBI:18420"/>
    </cofactor>
</comment>
<evidence type="ECO:0000256" key="2">
    <source>
        <dbReference type="SAM" id="SignalP"/>
    </source>
</evidence>
<name>A0A7E6F075_9MOLL</name>
<keyword evidence="1" id="KW-0347">Helicase</keyword>
<keyword evidence="1" id="KW-0234">DNA repair</keyword>
<dbReference type="PANTHER" id="PTHR10492:SF57">
    <property type="entry name" value="ATP-DEPENDENT DNA HELICASE"/>
    <property type="match status" value="1"/>
</dbReference>
<feature type="chain" id="PRO_5028836969" description="ATP-dependent DNA helicase" evidence="2">
    <location>
        <begin position="17"/>
        <end position="718"/>
    </location>
</feature>
<protein>
    <recommendedName>
        <fullName evidence="1">ATP-dependent DNA helicase</fullName>
        <ecNumber evidence="1">5.6.2.3</ecNumber>
    </recommendedName>
</protein>
<keyword evidence="1" id="KW-0547">Nucleotide-binding</keyword>
<dbReference type="PANTHER" id="PTHR10492">
    <property type="match status" value="1"/>
</dbReference>
<keyword evidence="1" id="KW-0233">DNA recombination</keyword>
<dbReference type="GO" id="GO:0006310">
    <property type="term" value="P:DNA recombination"/>
    <property type="evidence" value="ECO:0007669"/>
    <property type="project" value="UniProtKB-KW"/>
</dbReference>
<dbReference type="AlphaFoldDB" id="A0A7E6F075"/>
<accession>A0A7E6F075</accession>
<dbReference type="Pfam" id="PF05970">
    <property type="entry name" value="PIF1"/>
    <property type="match status" value="1"/>
</dbReference>
<dbReference type="SUPFAM" id="SSF52540">
    <property type="entry name" value="P-loop containing nucleoside triphosphate hydrolases"/>
    <property type="match status" value="2"/>
</dbReference>
<reference evidence="6" key="1">
    <citation type="submission" date="2025-08" db="UniProtKB">
        <authorList>
            <consortium name="RefSeq"/>
        </authorList>
    </citation>
    <scope>IDENTIFICATION</scope>
</reference>
<dbReference type="RefSeq" id="XP_036361064.1">
    <property type="nucleotide sequence ID" value="XM_036505171.1"/>
</dbReference>
<keyword evidence="1" id="KW-0378">Hydrolase</keyword>
<dbReference type="GO" id="GO:0016787">
    <property type="term" value="F:hydrolase activity"/>
    <property type="evidence" value="ECO:0007669"/>
    <property type="project" value="UniProtKB-KW"/>
</dbReference>
<organism evidence="5 6">
    <name type="scientific">Octopus sinensis</name>
    <name type="common">East Asian common octopus</name>
    <dbReference type="NCBI Taxonomy" id="2607531"/>
    <lineage>
        <taxon>Eukaryota</taxon>
        <taxon>Metazoa</taxon>
        <taxon>Spiralia</taxon>
        <taxon>Lophotrochozoa</taxon>
        <taxon>Mollusca</taxon>
        <taxon>Cephalopoda</taxon>
        <taxon>Coleoidea</taxon>
        <taxon>Octopodiformes</taxon>
        <taxon>Octopoda</taxon>
        <taxon>Incirrata</taxon>
        <taxon>Octopodidae</taxon>
        <taxon>Octopus</taxon>
    </lineage>
</organism>
<dbReference type="GO" id="GO:0006281">
    <property type="term" value="P:DNA repair"/>
    <property type="evidence" value="ECO:0007669"/>
    <property type="project" value="UniProtKB-KW"/>
</dbReference>
<dbReference type="Pfam" id="PF14214">
    <property type="entry name" value="Helitron_like_N"/>
    <property type="match status" value="1"/>
</dbReference>
<dbReference type="KEGG" id="osn:118764397"/>
<proteinExistence type="inferred from homology"/>
<keyword evidence="1" id="KW-0067">ATP-binding</keyword>
<dbReference type="GO" id="GO:0043139">
    <property type="term" value="F:5'-3' DNA helicase activity"/>
    <property type="evidence" value="ECO:0007669"/>
    <property type="project" value="UniProtKB-EC"/>
</dbReference>
<feature type="domain" description="DNA helicase Pif1-like DEAD-box helicase" evidence="3">
    <location>
        <begin position="379"/>
        <end position="561"/>
    </location>
</feature>
<dbReference type="InterPro" id="IPR025476">
    <property type="entry name" value="Helitron_helicase-like"/>
</dbReference>
<evidence type="ECO:0000259" key="3">
    <source>
        <dbReference type="Pfam" id="PF05970"/>
    </source>
</evidence>
<dbReference type="Proteomes" id="UP000515154">
    <property type="component" value="Linkage group LG8"/>
</dbReference>
<keyword evidence="5" id="KW-1185">Reference proteome</keyword>
<evidence type="ECO:0000259" key="4">
    <source>
        <dbReference type="Pfam" id="PF14214"/>
    </source>
</evidence>
<comment type="catalytic activity">
    <reaction evidence="1">
        <text>ATP + H2O = ADP + phosphate + H(+)</text>
        <dbReference type="Rhea" id="RHEA:13065"/>
        <dbReference type="ChEBI" id="CHEBI:15377"/>
        <dbReference type="ChEBI" id="CHEBI:15378"/>
        <dbReference type="ChEBI" id="CHEBI:30616"/>
        <dbReference type="ChEBI" id="CHEBI:43474"/>
        <dbReference type="ChEBI" id="CHEBI:456216"/>
        <dbReference type="EC" id="5.6.2.3"/>
    </reaction>
</comment>
<sequence>MLFLLKVVHIFGPLSAWMYTVEWQKRGLPHVHMLARCQDRIHPADIDKIISAELPDPNADPQLHSSVTKHMIHGPCGDLNPISPCMKNKRCSKRCPRDYCGQTCTSNDGYPIYRSRDPGFGGRKARVRHRLMTFDADNAWIVPFNVLLSKTFNTHINVEYCSSVRCIQYPCMCINKDDDMAVFVFSDEDLRHDEIKQFVLGRYVSSNYAAWRIFGYEIHLSSPSVFHLNVHLENRQLVYFTEKNAREAIENPKGTTLTAFFELCSVDEFAATLIHPEVPEYYTCNNNKWKRRSHGTELDNWPGVSRKNVIGHVYNIHPTKQELFFLRMLLHVVTGPKSFADLRTFDGVICDTYGEACLRRGLLLNDDHLHRTLAEASNCGTGKTFLISLILAKLRAERRIAIACASSGIAATLLQGGRTAHCAFKLPMDIGKKDNPICNIDRRSSRARLLREYSLFIWDEATMSNKAMFEALDRTLQDFRRNTRIMGGVTFLMARDFRQTLLVVRAGTRADEVNACIKHSYVWHSVISRHLETNMRVHLRGDVESEAFAKQLLDLGDGFLPLVDDEHIRLPFGNFVPNVEDLIRAVLPDVETNFQDLDWLRTRAILSPHNTASDATNKQVLDMIPGEEVSFMSIDTNKDENDFKRYQFPIKLCFAMTINKSQGQSLDIVGVNLSQPVFSHVQLYVACSRVGNPHNLFILDDHERTRNVVYQEALTKQD</sequence>
<feature type="domain" description="Helitron helicase-like" evidence="4">
    <location>
        <begin position="9"/>
        <end position="34"/>
    </location>
</feature>
<gene>
    <name evidence="6" type="primary">LOC118764397</name>
</gene>
<feature type="signal peptide" evidence="2">
    <location>
        <begin position="1"/>
        <end position="16"/>
    </location>
</feature>
<evidence type="ECO:0000313" key="5">
    <source>
        <dbReference type="Proteomes" id="UP000515154"/>
    </source>
</evidence>
<dbReference type="CDD" id="cd18809">
    <property type="entry name" value="SF1_C_RecD"/>
    <property type="match status" value="1"/>
</dbReference>
<dbReference type="GO" id="GO:0005524">
    <property type="term" value="F:ATP binding"/>
    <property type="evidence" value="ECO:0007669"/>
    <property type="project" value="UniProtKB-KW"/>
</dbReference>
<keyword evidence="1" id="KW-0227">DNA damage</keyword>
<dbReference type="GO" id="GO:0000723">
    <property type="term" value="P:telomere maintenance"/>
    <property type="evidence" value="ECO:0007669"/>
    <property type="project" value="InterPro"/>
</dbReference>
<keyword evidence="2" id="KW-0732">Signal</keyword>
<dbReference type="Gene3D" id="3.40.50.300">
    <property type="entry name" value="P-loop containing nucleotide triphosphate hydrolases"/>
    <property type="match status" value="1"/>
</dbReference>
<dbReference type="InterPro" id="IPR027417">
    <property type="entry name" value="P-loop_NTPase"/>
</dbReference>
<dbReference type="InterPro" id="IPR010285">
    <property type="entry name" value="DNA_helicase_pif1-like_DEAD"/>
</dbReference>
<dbReference type="EC" id="5.6.2.3" evidence="1"/>
<evidence type="ECO:0000256" key="1">
    <source>
        <dbReference type="RuleBase" id="RU363044"/>
    </source>
</evidence>
<comment type="similarity">
    <text evidence="1">Belongs to the helicase family.</text>
</comment>